<accession>A0A7W3P5S4</accession>
<evidence type="ECO:0000256" key="1">
    <source>
        <dbReference type="PIRSR" id="PIRSR605502-1"/>
    </source>
</evidence>
<comment type="caution">
    <text evidence="2">The sequence shown here is derived from an EMBL/GenBank/DDBJ whole genome shotgun (WGS) entry which is preliminary data.</text>
</comment>
<dbReference type="Proteomes" id="UP000523079">
    <property type="component" value="Unassembled WGS sequence"/>
</dbReference>
<feature type="binding site" evidence="1">
    <location>
        <position position="393"/>
    </location>
    <ligand>
        <name>Mg(2+)</name>
        <dbReference type="ChEBI" id="CHEBI:18420"/>
        <label>1</label>
    </ligand>
</feature>
<dbReference type="InterPro" id="IPR005502">
    <property type="entry name" value="Ribosyl_crysJ1"/>
</dbReference>
<feature type="binding site" evidence="1">
    <location>
        <position position="390"/>
    </location>
    <ligand>
        <name>Mg(2+)</name>
        <dbReference type="ChEBI" id="CHEBI:18420"/>
        <label>1</label>
    </ligand>
</feature>
<protein>
    <submittedName>
        <fullName evidence="2">ADP-ribosylglycohydrolase</fullName>
    </submittedName>
</protein>
<dbReference type="GO" id="GO:0016787">
    <property type="term" value="F:hydrolase activity"/>
    <property type="evidence" value="ECO:0007669"/>
    <property type="project" value="UniProtKB-KW"/>
</dbReference>
<keyword evidence="2" id="KW-0378">Hydrolase</keyword>
<keyword evidence="1" id="KW-0460">Magnesium</keyword>
<evidence type="ECO:0000313" key="3">
    <source>
        <dbReference type="Proteomes" id="UP000523079"/>
    </source>
</evidence>
<gene>
    <name evidence="2" type="ORF">FHX74_001898</name>
</gene>
<dbReference type="InterPro" id="IPR036705">
    <property type="entry name" value="Ribosyl_crysJ1_sf"/>
</dbReference>
<dbReference type="EMBL" id="JACGWT010000003">
    <property type="protein sequence ID" value="MBA8794279.1"/>
    <property type="molecule type" value="Genomic_DNA"/>
</dbReference>
<dbReference type="SUPFAM" id="SSF101478">
    <property type="entry name" value="ADP-ribosylglycohydrolase"/>
    <property type="match status" value="1"/>
</dbReference>
<name>A0A7W3P5S4_9ACTN</name>
<dbReference type="GO" id="GO:0046872">
    <property type="term" value="F:metal ion binding"/>
    <property type="evidence" value="ECO:0007669"/>
    <property type="project" value="UniProtKB-KW"/>
</dbReference>
<comment type="cofactor">
    <cofactor evidence="1">
        <name>Mg(2+)</name>
        <dbReference type="ChEBI" id="CHEBI:18420"/>
    </cofactor>
    <text evidence="1">Binds 2 magnesium ions per subunit.</text>
</comment>
<keyword evidence="3" id="KW-1185">Reference proteome</keyword>
<dbReference type="Pfam" id="PF03747">
    <property type="entry name" value="ADP_ribosyl_GH"/>
    <property type="match status" value="1"/>
</dbReference>
<dbReference type="RefSeq" id="WP_182559890.1">
    <property type="nucleotide sequence ID" value="NZ_JACGWT010000003.1"/>
</dbReference>
<evidence type="ECO:0000313" key="2">
    <source>
        <dbReference type="EMBL" id="MBA8794279.1"/>
    </source>
</evidence>
<dbReference type="Gene3D" id="1.10.4080.10">
    <property type="entry name" value="ADP-ribosylation/Crystallin J1"/>
    <property type="match status" value="1"/>
</dbReference>
<organism evidence="2 3">
    <name type="scientific">Microlunatus kandeliicorticis</name>
    <dbReference type="NCBI Taxonomy" id="1759536"/>
    <lineage>
        <taxon>Bacteria</taxon>
        <taxon>Bacillati</taxon>
        <taxon>Actinomycetota</taxon>
        <taxon>Actinomycetes</taxon>
        <taxon>Propionibacteriales</taxon>
        <taxon>Propionibacteriaceae</taxon>
        <taxon>Microlunatus</taxon>
    </lineage>
</organism>
<feature type="binding site" evidence="1">
    <location>
        <position position="392"/>
    </location>
    <ligand>
        <name>Mg(2+)</name>
        <dbReference type="ChEBI" id="CHEBI:18420"/>
        <label>1</label>
    </ligand>
</feature>
<proteinExistence type="predicted"/>
<reference evidence="2 3" key="1">
    <citation type="submission" date="2020-07" db="EMBL/GenBank/DDBJ databases">
        <title>Sequencing the genomes of 1000 actinobacteria strains.</title>
        <authorList>
            <person name="Klenk H.-P."/>
        </authorList>
    </citation>
    <scope>NUCLEOTIDE SEQUENCE [LARGE SCALE GENOMIC DNA]</scope>
    <source>
        <strain evidence="2 3">DSM 100723</strain>
    </source>
</reference>
<keyword evidence="1" id="KW-0479">Metal-binding</keyword>
<sequence>MTVQPLAARFRDHRSTFDALVPADLLVDELTQREESGYDLTGVRAEVEAVDLGDRDAVLALLDRLSDLPRRPDWAHDEPDALEAIEAAAAGATARPYDRAGAAYAERLHAAWLGRIAGCNIGKPVEDGDHWTPAHLRDYLERADAYPLADYVPALEPMPEGFLFRDNWPETTRGRVNGSARDDDIDYAILALHLLETHGAGYTTEQVGAAWLRLFPVLQTYTAERAAYLNLTDGVPVPATASYRNPYREWIGAQIRADVFGWVHPGDPTAAARLAYPDARLSHTGNGIYGELWSAALNAAAFVAADAAEALEIALGVVPERSRLHDVLTGVTALHERGLDWEQALEALHAEHGHYAWIHTLNNAAAVAAALLWSEDWMGAVGKVVMSGWDTDSNGATVGSVAGVLYGREGLPAHVVDPLHDRTRSALFGFDHSVISDLADRTVAVARRIG</sequence>
<dbReference type="AlphaFoldDB" id="A0A7W3P5S4"/>